<evidence type="ECO:0000256" key="2">
    <source>
        <dbReference type="ARBA" id="ARBA00010333"/>
    </source>
</evidence>
<dbReference type="PANTHER" id="PTHR35936:SF38">
    <property type="entry name" value="GLUTAMINE-BINDING PERIPLASMIC PROTEIN"/>
    <property type="match status" value="1"/>
</dbReference>
<reference evidence="7" key="1">
    <citation type="submission" date="2022-08" db="EMBL/GenBank/DDBJ databases">
        <title>Genome Sequence of the sulphate-reducing bacterium, Pseudodesulfovibrio portus JCM14722.</title>
        <authorList>
            <person name="Kondo R."/>
            <person name="Kataoka T."/>
        </authorList>
    </citation>
    <scope>NUCLEOTIDE SEQUENCE</scope>
    <source>
        <strain evidence="7">JCM 14722</strain>
    </source>
</reference>
<dbReference type="Proteomes" id="UP001061361">
    <property type="component" value="Chromosome"/>
</dbReference>
<sequence>MKRLIALAAILGTLIFMFACSQQTAEEKAAAPVKEDINVRLELQKASTLEKVVQSGVLRVGLESGYMPFEMTDKKGAVVGFDVDMVTEMAKAMGVKLEIVNTAWDGIIPGLLSNKYDLIASGMTVNQERNLKVNFANPYIIVGQTALISKQFADEITDWKQLNDPKYTITSKLGTTGEQAAKRLFPKATYKSFEMEDQAMLEALNGKAAATVYDLPMTSIFYAQRGKDAGMKFLDKPFTYEPLGWAINKGDPDFLNWLNNFLVQIKNDGRYDRIYNKWFGSDEWYQDIQ</sequence>
<comment type="subcellular location">
    <subcellularLocation>
        <location evidence="1">Cell envelope</location>
    </subcellularLocation>
</comment>
<accession>A0ABN6RSK8</accession>
<evidence type="ECO:0000256" key="3">
    <source>
        <dbReference type="ARBA" id="ARBA00022729"/>
    </source>
</evidence>
<evidence type="ECO:0000256" key="1">
    <source>
        <dbReference type="ARBA" id="ARBA00004196"/>
    </source>
</evidence>
<dbReference type="RefSeq" id="WP_264983032.1">
    <property type="nucleotide sequence ID" value="NZ_AP026708.1"/>
</dbReference>
<keyword evidence="8" id="KW-1185">Reference proteome</keyword>
<dbReference type="SMART" id="SM00062">
    <property type="entry name" value="PBPb"/>
    <property type="match status" value="1"/>
</dbReference>
<dbReference type="PANTHER" id="PTHR35936">
    <property type="entry name" value="MEMBRANE-BOUND LYTIC MUREIN TRANSGLYCOSYLASE F"/>
    <property type="match status" value="1"/>
</dbReference>
<feature type="signal peptide" evidence="5">
    <location>
        <begin position="1"/>
        <end position="21"/>
    </location>
</feature>
<dbReference type="Pfam" id="PF00497">
    <property type="entry name" value="SBP_bac_3"/>
    <property type="match status" value="1"/>
</dbReference>
<name>A0ABN6RSK8_9BACT</name>
<evidence type="ECO:0000313" key="7">
    <source>
        <dbReference type="EMBL" id="BDQ32975.1"/>
    </source>
</evidence>
<dbReference type="EMBL" id="AP026708">
    <property type="protein sequence ID" value="BDQ32975.1"/>
    <property type="molecule type" value="Genomic_DNA"/>
</dbReference>
<dbReference type="CDD" id="cd13629">
    <property type="entry name" value="PBP2_Dsm1740"/>
    <property type="match status" value="1"/>
</dbReference>
<gene>
    <name evidence="7" type="ORF">JCM14722_05170</name>
</gene>
<feature type="domain" description="Solute-binding protein family 3/N-terminal" evidence="6">
    <location>
        <begin position="57"/>
        <end position="282"/>
    </location>
</feature>
<dbReference type="Gene3D" id="3.40.190.10">
    <property type="entry name" value="Periplasmic binding protein-like II"/>
    <property type="match status" value="2"/>
</dbReference>
<evidence type="ECO:0000256" key="5">
    <source>
        <dbReference type="SAM" id="SignalP"/>
    </source>
</evidence>
<dbReference type="InterPro" id="IPR018313">
    <property type="entry name" value="SBP_3_CS"/>
</dbReference>
<organism evidence="7 8">
    <name type="scientific">Pseudodesulfovibrio portus</name>
    <dbReference type="NCBI Taxonomy" id="231439"/>
    <lineage>
        <taxon>Bacteria</taxon>
        <taxon>Pseudomonadati</taxon>
        <taxon>Thermodesulfobacteriota</taxon>
        <taxon>Desulfovibrionia</taxon>
        <taxon>Desulfovibrionales</taxon>
        <taxon>Desulfovibrionaceae</taxon>
    </lineage>
</organism>
<feature type="chain" id="PRO_5045351115" evidence="5">
    <location>
        <begin position="22"/>
        <end position="289"/>
    </location>
</feature>
<dbReference type="PROSITE" id="PS01039">
    <property type="entry name" value="SBP_BACTERIAL_3"/>
    <property type="match status" value="1"/>
</dbReference>
<evidence type="ECO:0000313" key="8">
    <source>
        <dbReference type="Proteomes" id="UP001061361"/>
    </source>
</evidence>
<protein>
    <submittedName>
        <fullName evidence="7">Amino acid ABC transporter substrate-binding protein</fullName>
    </submittedName>
</protein>
<evidence type="ECO:0000256" key="4">
    <source>
        <dbReference type="RuleBase" id="RU003744"/>
    </source>
</evidence>
<dbReference type="SUPFAM" id="SSF53850">
    <property type="entry name" value="Periplasmic binding protein-like II"/>
    <property type="match status" value="1"/>
</dbReference>
<proteinExistence type="inferred from homology"/>
<comment type="similarity">
    <text evidence="2 4">Belongs to the bacterial solute-binding protein 3 family.</text>
</comment>
<evidence type="ECO:0000259" key="6">
    <source>
        <dbReference type="SMART" id="SM00062"/>
    </source>
</evidence>
<keyword evidence="3 5" id="KW-0732">Signal</keyword>
<dbReference type="InterPro" id="IPR001638">
    <property type="entry name" value="Solute-binding_3/MltF_N"/>
</dbReference>